<feature type="non-terminal residue" evidence="2">
    <location>
        <position position="1"/>
    </location>
</feature>
<reference evidence="2" key="1">
    <citation type="journal article" date="2014" name="Front. Microbiol.">
        <title>High frequency of phylogenetically diverse reductive dehalogenase-homologous genes in deep subseafloor sedimentary metagenomes.</title>
        <authorList>
            <person name="Kawai M."/>
            <person name="Futagami T."/>
            <person name="Toyoda A."/>
            <person name="Takaki Y."/>
            <person name="Nishi S."/>
            <person name="Hori S."/>
            <person name="Arai W."/>
            <person name="Tsubouchi T."/>
            <person name="Morono Y."/>
            <person name="Uchiyama I."/>
            <person name="Ito T."/>
            <person name="Fujiyama A."/>
            <person name="Inagaki F."/>
            <person name="Takami H."/>
        </authorList>
    </citation>
    <scope>NUCLEOTIDE SEQUENCE</scope>
    <source>
        <strain evidence="2">Expedition CK06-06</strain>
    </source>
</reference>
<evidence type="ECO:0000313" key="2">
    <source>
        <dbReference type="EMBL" id="GAI55964.1"/>
    </source>
</evidence>
<accession>X1RKC3</accession>
<proteinExistence type="predicted"/>
<feature type="transmembrane region" description="Helical" evidence="1">
    <location>
        <begin position="26"/>
        <end position="47"/>
    </location>
</feature>
<protein>
    <recommendedName>
        <fullName evidence="3">TRAP C4-dicarboxylate transport system permease DctM subunit domain-containing protein</fullName>
    </recommendedName>
</protein>
<dbReference type="AlphaFoldDB" id="X1RKC3"/>
<sequence>LVIGCPPSIIAYSTGYFNQVDFIKVAIPWAIVNIVVVTLVVSIYWPLIGFGNLPLLGFVHP</sequence>
<organism evidence="2">
    <name type="scientific">marine sediment metagenome</name>
    <dbReference type="NCBI Taxonomy" id="412755"/>
    <lineage>
        <taxon>unclassified sequences</taxon>
        <taxon>metagenomes</taxon>
        <taxon>ecological metagenomes</taxon>
    </lineage>
</organism>
<keyword evidence="1" id="KW-1133">Transmembrane helix</keyword>
<gene>
    <name evidence="2" type="ORF">S06H3_61857</name>
</gene>
<comment type="caution">
    <text evidence="2">The sequence shown here is derived from an EMBL/GenBank/DDBJ whole genome shotgun (WGS) entry which is preliminary data.</text>
</comment>
<dbReference type="EMBL" id="BARV01040643">
    <property type="protein sequence ID" value="GAI55964.1"/>
    <property type="molecule type" value="Genomic_DNA"/>
</dbReference>
<evidence type="ECO:0008006" key="3">
    <source>
        <dbReference type="Google" id="ProtNLM"/>
    </source>
</evidence>
<name>X1RKC3_9ZZZZ</name>
<keyword evidence="1" id="KW-0472">Membrane</keyword>
<evidence type="ECO:0000256" key="1">
    <source>
        <dbReference type="SAM" id="Phobius"/>
    </source>
</evidence>
<keyword evidence="1" id="KW-0812">Transmembrane</keyword>